<dbReference type="RefSeq" id="WP_157232157.1">
    <property type="nucleotide sequence ID" value="NZ_JMCB01000010.1"/>
</dbReference>
<reference evidence="1 2" key="1">
    <citation type="submission" date="2014-04" db="EMBL/GenBank/DDBJ databases">
        <title>Genome assembly of Hyalangium minutum DSM 14724.</title>
        <authorList>
            <person name="Sharma G."/>
            <person name="Subramanian S."/>
        </authorList>
    </citation>
    <scope>NUCLEOTIDE SEQUENCE [LARGE SCALE GENOMIC DNA]</scope>
    <source>
        <strain evidence="1 2">DSM 14724</strain>
    </source>
</reference>
<accession>A0A085WF73</accession>
<comment type="caution">
    <text evidence="1">The sequence shown here is derived from an EMBL/GenBank/DDBJ whole genome shotgun (WGS) entry which is preliminary data.</text>
</comment>
<sequence length="50" mass="5550">MLQTLGVGAQANGTLRLPVETRAGEYRILQMEQSALVDDLKRTSGWIRCC</sequence>
<protein>
    <submittedName>
        <fullName evidence="1">Uncharacterized protein</fullName>
    </submittedName>
</protein>
<proteinExistence type="predicted"/>
<name>A0A085WF73_9BACT</name>
<dbReference type="OrthoDB" id="5516658at2"/>
<dbReference type="EMBL" id="JMCB01000010">
    <property type="protein sequence ID" value="KFE66336.1"/>
    <property type="molecule type" value="Genomic_DNA"/>
</dbReference>
<dbReference type="AlphaFoldDB" id="A0A085WF73"/>
<keyword evidence="2" id="KW-1185">Reference proteome</keyword>
<gene>
    <name evidence="1" type="ORF">DB31_0809</name>
</gene>
<evidence type="ECO:0000313" key="1">
    <source>
        <dbReference type="EMBL" id="KFE66336.1"/>
    </source>
</evidence>
<dbReference type="Proteomes" id="UP000028725">
    <property type="component" value="Unassembled WGS sequence"/>
</dbReference>
<organism evidence="1 2">
    <name type="scientific">Hyalangium minutum</name>
    <dbReference type="NCBI Taxonomy" id="394096"/>
    <lineage>
        <taxon>Bacteria</taxon>
        <taxon>Pseudomonadati</taxon>
        <taxon>Myxococcota</taxon>
        <taxon>Myxococcia</taxon>
        <taxon>Myxococcales</taxon>
        <taxon>Cystobacterineae</taxon>
        <taxon>Archangiaceae</taxon>
        <taxon>Hyalangium</taxon>
    </lineage>
</organism>
<dbReference type="STRING" id="394096.DB31_0809"/>
<evidence type="ECO:0000313" key="2">
    <source>
        <dbReference type="Proteomes" id="UP000028725"/>
    </source>
</evidence>